<evidence type="ECO:0000256" key="2">
    <source>
        <dbReference type="ARBA" id="ARBA00022692"/>
    </source>
</evidence>
<feature type="coiled-coil region" evidence="5">
    <location>
        <begin position="205"/>
        <end position="232"/>
    </location>
</feature>
<dbReference type="GO" id="GO:0140359">
    <property type="term" value="F:ABC-type transporter activity"/>
    <property type="evidence" value="ECO:0007669"/>
    <property type="project" value="InterPro"/>
</dbReference>
<dbReference type="PATRIC" id="fig|1121865.3.peg.1381"/>
<dbReference type="PANTHER" id="PTHR43077:SF10">
    <property type="entry name" value="TRANSPORT PERMEASE PROTEIN"/>
    <property type="match status" value="1"/>
</dbReference>
<dbReference type="InterPro" id="IPR051328">
    <property type="entry name" value="T7SS_ABC-Transporter"/>
</dbReference>
<evidence type="ECO:0000256" key="4">
    <source>
        <dbReference type="ARBA" id="ARBA00023136"/>
    </source>
</evidence>
<keyword evidence="5" id="KW-0175">Coiled coil</keyword>
<dbReference type="GO" id="GO:0016020">
    <property type="term" value="C:membrane"/>
    <property type="evidence" value="ECO:0007669"/>
    <property type="project" value="UniProtKB-SubCell"/>
</dbReference>
<dbReference type="Pfam" id="PF12698">
    <property type="entry name" value="ABC2_membrane_3"/>
    <property type="match status" value="2"/>
</dbReference>
<evidence type="ECO:0000256" key="3">
    <source>
        <dbReference type="ARBA" id="ARBA00022989"/>
    </source>
</evidence>
<dbReference type="NCBIfam" id="TIGR03061">
    <property type="entry name" value="pip_yhgE_Nterm"/>
    <property type="match status" value="1"/>
</dbReference>
<dbReference type="InterPro" id="IPR017501">
    <property type="entry name" value="Phage_infect_YhgE_C"/>
</dbReference>
<protein>
    <recommendedName>
        <fullName evidence="7">ABC-2 type transporter transmembrane domain-containing protein</fullName>
    </recommendedName>
</protein>
<comment type="subcellular location">
    <subcellularLocation>
        <location evidence="1">Membrane</location>
        <topology evidence="1">Multi-pass membrane protein</topology>
    </subcellularLocation>
</comment>
<feature type="domain" description="ABC-2 type transporter transmembrane" evidence="7">
    <location>
        <begin position="657"/>
        <end position="882"/>
    </location>
</feature>
<dbReference type="AlphaFoldDB" id="S1NHS7"/>
<evidence type="ECO:0000313" key="9">
    <source>
        <dbReference type="Proteomes" id="UP000014113"/>
    </source>
</evidence>
<dbReference type="PANTHER" id="PTHR43077">
    <property type="entry name" value="TRANSPORT PERMEASE YVFS-RELATED"/>
    <property type="match status" value="1"/>
</dbReference>
<evidence type="ECO:0000256" key="6">
    <source>
        <dbReference type="SAM" id="Phobius"/>
    </source>
</evidence>
<name>S1NHS7_9ENTE</name>
<comment type="caution">
    <text evidence="8">The sequence shown here is derived from an EMBL/GenBank/DDBJ whole genome shotgun (WGS) entry which is preliminary data.</text>
</comment>
<evidence type="ECO:0000259" key="7">
    <source>
        <dbReference type="Pfam" id="PF12698"/>
    </source>
</evidence>
<evidence type="ECO:0000256" key="1">
    <source>
        <dbReference type="ARBA" id="ARBA00004141"/>
    </source>
</evidence>
<feature type="transmembrane region" description="Helical" evidence="6">
    <location>
        <begin position="867"/>
        <end position="885"/>
    </location>
</feature>
<organism evidence="8 9">
    <name type="scientific">Enterococcus columbae DSM 7374 = ATCC 51263</name>
    <dbReference type="NCBI Taxonomy" id="1121865"/>
    <lineage>
        <taxon>Bacteria</taxon>
        <taxon>Bacillati</taxon>
        <taxon>Bacillota</taxon>
        <taxon>Bacilli</taxon>
        <taxon>Lactobacillales</taxon>
        <taxon>Enterococcaceae</taxon>
        <taxon>Enterococcus</taxon>
    </lineage>
</organism>
<gene>
    <name evidence="8" type="ORF">I568_02034</name>
</gene>
<keyword evidence="2 6" id="KW-0812">Transmembrane</keyword>
<keyword evidence="3 6" id="KW-1133">Transmembrane helix</keyword>
<keyword evidence="9" id="KW-1185">Reference proteome</keyword>
<feature type="transmembrane region" description="Helical" evidence="6">
    <location>
        <begin position="708"/>
        <end position="731"/>
    </location>
</feature>
<feature type="domain" description="ABC-2 type transporter transmembrane" evidence="7">
    <location>
        <begin position="29"/>
        <end position="171"/>
    </location>
</feature>
<proteinExistence type="predicted"/>
<reference evidence="8 9" key="1">
    <citation type="submission" date="2013-03" db="EMBL/GenBank/DDBJ databases">
        <title>The Genome Sequence of Enterococcus columbae ATCC_51263 (PacBio/Illumina hybrid assembly).</title>
        <authorList>
            <consortium name="The Broad Institute Genomics Platform"/>
            <consortium name="The Broad Institute Genome Sequencing Center for Infectious Disease"/>
            <person name="Earl A."/>
            <person name="Russ C."/>
            <person name="Gilmore M."/>
            <person name="Surin D."/>
            <person name="Walker B."/>
            <person name="Young S."/>
            <person name="Zeng Q."/>
            <person name="Gargeya S."/>
            <person name="Fitzgerald M."/>
            <person name="Haas B."/>
            <person name="Abouelleil A."/>
            <person name="Allen A.W."/>
            <person name="Alvarado L."/>
            <person name="Arachchi H.M."/>
            <person name="Berlin A.M."/>
            <person name="Chapman S.B."/>
            <person name="Gainer-Dewar J."/>
            <person name="Goldberg J."/>
            <person name="Griggs A."/>
            <person name="Gujja S."/>
            <person name="Hansen M."/>
            <person name="Howarth C."/>
            <person name="Imamovic A."/>
            <person name="Ireland A."/>
            <person name="Larimer J."/>
            <person name="McCowan C."/>
            <person name="Murphy C."/>
            <person name="Pearson M."/>
            <person name="Poon T.W."/>
            <person name="Priest M."/>
            <person name="Roberts A."/>
            <person name="Saif S."/>
            <person name="Shea T."/>
            <person name="Sisk P."/>
            <person name="Sykes S."/>
            <person name="Wortman J."/>
            <person name="Nusbaum C."/>
            <person name="Birren B."/>
        </authorList>
    </citation>
    <scope>NUCLEOTIDE SEQUENCE [LARGE SCALE GENOMIC DNA]</scope>
    <source>
        <strain evidence="8 9">ATCC 51263</strain>
    </source>
</reference>
<accession>S1NHS7</accession>
<dbReference type="RefSeq" id="WP_016183560.1">
    <property type="nucleotide sequence ID" value="NZ_JXKI01000004.1"/>
</dbReference>
<dbReference type="OrthoDB" id="9811483at2"/>
<sequence length="906" mass="102197">MLTKLKNIFSLYLLDWRRIFSVPTATLLLIAMFILPSLYAWFNIKALWDPYGNTSDLPIAVYSADQGVKLNHQQLAIGKKVIQQLHHNHRLGWVFVDSKKQLTNGVQSGKYYAGIYLPSHFSKDLVSFIDGKIQKPRIDYYYNAKINAIAPKITDKGASTLQSEITDNFIGTSSKILAETMDQAGISLEKHFNEIERLSQLVLDTNDHLAEMDSYIAQLQALEAKLPDLSAKFAFAQSLPNYFPQVNQLADKVVLANQHVDQINQAGELLLVLQRNLPQLQSVQGKMDQFNQDFVQVNQLMQNGITSLTQAVQIVQNLQAILPQLSQLNQQAQSFLANTSQFAKDFQAILPAITQSVVLDLQAAQSFGHSFDQALAQIARTLKEAQQAGLTAEQKQVLSQLLARMNQQLEQQKAHLATQIAYFEALQKNSGKDFQSTIARLQQAVNVMDQLQAKSNQLVQVLQSAEASIPLMLQAVTDLQQLNQQVLSQLQAIDPEQIASQINQTLTDLLPLLQNGQDLLEKAQQVNWADFMNQTQRVLQQGLQLLTSFQQDLPGYQQKFQDLQVFMNQHYQGLVQGLNQATLFYQKDWPNVQQKLALASQFVQKDLPTLESEYTQTLNQLNAKMPLVQNAFSQINQFIQNDWPIVRKGIQESAQSLQKGQQMLSLTELIRLLRVDAQKEADFFKEPVVLKTQAFYPIKNNGSASAPFYTALCLWVGSLLLSSLATTSVYLEKKQKQQFTLREQFFSRMLSFLTIALVQSLIVVFGNLYLLHVSVKQPVLYVLFTLLIGLAFMSMIYVLVSLFGNIGKGIGIVILVLSISGGGGNYPIQVSGAFFQWINPWLPFTYAVNLLREATGGIYWPNTHVDYLFLLIVAGLFIILGAIFFPRNNAWVQHFNQRTKNSHFFH</sequence>
<feature type="transmembrane region" description="Helical" evidence="6">
    <location>
        <begin position="778"/>
        <end position="800"/>
    </location>
</feature>
<dbReference type="EMBL" id="ASWJ01000009">
    <property type="protein sequence ID" value="EOW80334.1"/>
    <property type="molecule type" value="Genomic_DNA"/>
</dbReference>
<feature type="transmembrane region" description="Helical" evidence="6">
    <location>
        <begin position="812"/>
        <end position="838"/>
    </location>
</feature>
<dbReference type="InterPro" id="IPR017500">
    <property type="entry name" value="Phage_infect_YhgE_N"/>
</dbReference>
<dbReference type="InterPro" id="IPR013525">
    <property type="entry name" value="ABC2_TM"/>
</dbReference>
<evidence type="ECO:0000313" key="8">
    <source>
        <dbReference type="EMBL" id="EOW80334.1"/>
    </source>
</evidence>
<evidence type="ECO:0000256" key="5">
    <source>
        <dbReference type="SAM" id="Coils"/>
    </source>
</evidence>
<dbReference type="eggNOG" id="COG1511">
    <property type="taxonomic scope" value="Bacteria"/>
</dbReference>
<keyword evidence="4 6" id="KW-0472">Membrane</keyword>
<dbReference type="NCBIfam" id="TIGR03062">
    <property type="entry name" value="pip_yhgE_Cterm"/>
    <property type="match status" value="1"/>
</dbReference>
<feature type="transmembrane region" description="Helical" evidence="6">
    <location>
        <begin position="20"/>
        <end position="42"/>
    </location>
</feature>
<dbReference type="Gene3D" id="3.40.1710.10">
    <property type="entry name" value="abc type-2 transporter like domain"/>
    <property type="match status" value="1"/>
</dbReference>
<feature type="transmembrane region" description="Helical" evidence="6">
    <location>
        <begin position="752"/>
        <end position="772"/>
    </location>
</feature>
<dbReference type="Proteomes" id="UP000014113">
    <property type="component" value="Unassembled WGS sequence"/>
</dbReference>
<dbReference type="STRING" id="1121865.OMW_01420"/>